<sequence>MIRPQNVYAASVWDPHLATHTNQIEAVQRRAARWVMSDYSRTSSVTSMLHTLGWRSLQLRRADARLVLMYKIIHGLVAIPSVQLVPLYNGTHFRAVLSHFQMLIISNWKWVN</sequence>
<dbReference type="Proteomes" id="UP000005408">
    <property type="component" value="Unassembled WGS sequence"/>
</dbReference>
<accession>A0A8W8NZR0</accession>
<protein>
    <submittedName>
        <fullName evidence="1">Uncharacterized protein</fullName>
    </submittedName>
</protein>
<proteinExistence type="predicted"/>
<keyword evidence="2" id="KW-1185">Reference proteome</keyword>
<dbReference type="EnsemblMetazoa" id="G7804.1">
    <property type="protein sequence ID" value="G7804.1:cds"/>
    <property type="gene ID" value="G7804"/>
</dbReference>
<evidence type="ECO:0000313" key="1">
    <source>
        <dbReference type="EnsemblMetazoa" id="G7804.1:cds"/>
    </source>
</evidence>
<evidence type="ECO:0000313" key="2">
    <source>
        <dbReference type="Proteomes" id="UP000005408"/>
    </source>
</evidence>
<dbReference type="AlphaFoldDB" id="A0A8W8NZR0"/>
<name>A0A8W8NZR0_MAGGI</name>
<reference evidence="1" key="1">
    <citation type="submission" date="2022-08" db="UniProtKB">
        <authorList>
            <consortium name="EnsemblMetazoa"/>
        </authorList>
    </citation>
    <scope>IDENTIFICATION</scope>
    <source>
        <strain evidence="1">05x7-T-G4-1.051#20</strain>
    </source>
</reference>
<organism evidence="1 2">
    <name type="scientific">Magallana gigas</name>
    <name type="common">Pacific oyster</name>
    <name type="synonym">Crassostrea gigas</name>
    <dbReference type="NCBI Taxonomy" id="29159"/>
    <lineage>
        <taxon>Eukaryota</taxon>
        <taxon>Metazoa</taxon>
        <taxon>Spiralia</taxon>
        <taxon>Lophotrochozoa</taxon>
        <taxon>Mollusca</taxon>
        <taxon>Bivalvia</taxon>
        <taxon>Autobranchia</taxon>
        <taxon>Pteriomorphia</taxon>
        <taxon>Ostreida</taxon>
        <taxon>Ostreoidea</taxon>
        <taxon>Ostreidae</taxon>
        <taxon>Magallana</taxon>
    </lineage>
</organism>